<name>A0A3N4M327_9PEZI</name>
<organism evidence="1 2">
    <name type="scientific">Terfezia boudieri ATCC MYA-4762</name>
    <dbReference type="NCBI Taxonomy" id="1051890"/>
    <lineage>
        <taxon>Eukaryota</taxon>
        <taxon>Fungi</taxon>
        <taxon>Dikarya</taxon>
        <taxon>Ascomycota</taxon>
        <taxon>Pezizomycotina</taxon>
        <taxon>Pezizomycetes</taxon>
        <taxon>Pezizales</taxon>
        <taxon>Pezizaceae</taxon>
        <taxon>Terfezia</taxon>
    </lineage>
</organism>
<keyword evidence="2" id="KW-1185">Reference proteome</keyword>
<evidence type="ECO:0000313" key="2">
    <source>
        <dbReference type="Proteomes" id="UP000267821"/>
    </source>
</evidence>
<dbReference type="EMBL" id="ML121529">
    <property type="protein sequence ID" value="RPB28289.1"/>
    <property type="molecule type" value="Genomic_DNA"/>
</dbReference>
<proteinExistence type="predicted"/>
<dbReference type="InParanoid" id="A0A3N4M327"/>
<dbReference type="AlphaFoldDB" id="A0A3N4M327"/>
<accession>A0A3N4M327</accession>
<evidence type="ECO:0000313" key="1">
    <source>
        <dbReference type="EMBL" id="RPB28289.1"/>
    </source>
</evidence>
<dbReference type="Proteomes" id="UP000267821">
    <property type="component" value="Unassembled WGS sequence"/>
</dbReference>
<protein>
    <submittedName>
        <fullName evidence="1">Uncharacterized protein</fullName>
    </submittedName>
</protein>
<sequence length="63" mass="7188">MSLSLPPFPSELEHMQSCPQSGNTLFPNLIDAESFKPELEHQIEVEEYITNYVPPCQPCLLRV</sequence>
<reference evidence="1 2" key="1">
    <citation type="journal article" date="2018" name="Nat. Ecol. Evol.">
        <title>Pezizomycetes genomes reveal the molecular basis of ectomycorrhizal truffle lifestyle.</title>
        <authorList>
            <person name="Murat C."/>
            <person name="Payen T."/>
            <person name="Noel B."/>
            <person name="Kuo A."/>
            <person name="Morin E."/>
            <person name="Chen J."/>
            <person name="Kohler A."/>
            <person name="Krizsan K."/>
            <person name="Balestrini R."/>
            <person name="Da Silva C."/>
            <person name="Montanini B."/>
            <person name="Hainaut M."/>
            <person name="Levati E."/>
            <person name="Barry K.W."/>
            <person name="Belfiori B."/>
            <person name="Cichocki N."/>
            <person name="Clum A."/>
            <person name="Dockter R.B."/>
            <person name="Fauchery L."/>
            <person name="Guy J."/>
            <person name="Iotti M."/>
            <person name="Le Tacon F."/>
            <person name="Lindquist E.A."/>
            <person name="Lipzen A."/>
            <person name="Malagnac F."/>
            <person name="Mello A."/>
            <person name="Molinier V."/>
            <person name="Miyauchi S."/>
            <person name="Poulain J."/>
            <person name="Riccioni C."/>
            <person name="Rubini A."/>
            <person name="Sitrit Y."/>
            <person name="Splivallo R."/>
            <person name="Traeger S."/>
            <person name="Wang M."/>
            <person name="Zifcakova L."/>
            <person name="Wipf D."/>
            <person name="Zambonelli A."/>
            <person name="Paolocci F."/>
            <person name="Nowrousian M."/>
            <person name="Ottonello S."/>
            <person name="Baldrian P."/>
            <person name="Spatafora J.W."/>
            <person name="Henrissat B."/>
            <person name="Nagy L.G."/>
            <person name="Aury J.M."/>
            <person name="Wincker P."/>
            <person name="Grigoriev I.V."/>
            <person name="Bonfante P."/>
            <person name="Martin F.M."/>
        </authorList>
    </citation>
    <scope>NUCLEOTIDE SEQUENCE [LARGE SCALE GENOMIC DNA]</scope>
    <source>
        <strain evidence="1 2">ATCC MYA-4762</strain>
    </source>
</reference>
<gene>
    <name evidence="1" type="ORF">L211DRAFT_372776</name>
</gene>
<dbReference type="OrthoDB" id="506431at2759"/>